<dbReference type="RefSeq" id="XP_016611195.1">
    <property type="nucleotide sequence ID" value="XM_016750512.1"/>
</dbReference>
<keyword evidence="10" id="KW-0414">Isoprene biosynthesis</keyword>
<dbReference type="Proteomes" id="UP000053201">
    <property type="component" value="Unassembled WGS sequence"/>
</dbReference>
<dbReference type="OMA" id="KAPFDNG"/>
<dbReference type="NCBIfam" id="TIGR02150">
    <property type="entry name" value="IPP_isom_1"/>
    <property type="match status" value="1"/>
</dbReference>
<keyword evidence="5" id="KW-0444">Lipid biosynthesis</keyword>
<dbReference type="FunCoup" id="A0A0L0HP28">
    <property type="interactions" value="416"/>
</dbReference>
<dbReference type="InterPro" id="IPR000086">
    <property type="entry name" value="NUDIX_hydrolase_dom"/>
</dbReference>
<keyword evidence="8" id="KW-0752">Steroid biosynthesis</keyword>
<evidence type="ECO:0000256" key="12">
    <source>
        <dbReference type="ARBA" id="ARBA00029294"/>
    </source>
</evidence>
<dbReference type="OrthoDB" id="510307at2759"/>
<accession>A0A0L0HP28</accession>
<keyword evidence="7" id="KW-0460">Magnesium</keyword>
<comment type="similarity">
    <text evidence="3">Belongs to the IPP isomerase type 1 family.</text>
</comment>
<evidence type="ECO:0000256" key="1">
    <source>
        <dbReference type="ARBA" id="ARBA00001946"/>
    </source>
</evidence>
<dbReference type="GO" id="GO:0009240">
    <property type="term" value="P:isopentenyl diphosphate biosynthetic process"/>
    <property type="evidence" value="ECO:0007669"/>
    <property type="project" value="TreeGrafter"/>
</dbReference>
<dbReference type="EC" id="5.3.3.2" evidence="4"/>
<comment type="pathway">
    <text evidence="2">Isoprenoid biosynthesis; dimethylallyl diphosphate biosynthesis; dimethylallyl diphosphate from isopentenyl diphosphate: step 1/1.</text>
</comment>
<evidence type="ECO:0000313" key="15">
    <source>
        <dbReference type="Proteomes" id="UP000053201"/>
    </source>
</evidence>
<organism evidence="14 15">
    <name type="scientific">Spizellomyces punctatus (strain DAOM BR117)</name>
    <dbReference type="NCBI Taxonomy" id="645134"/>
    <lineage>
        <taxon>Eukaryota</taxon>
        <taxon>Fungi</taxon>
        <taxon>Fungi incertae sedis</taxon>
        <taxon>Chytridiomycota</taxon>
        <taxon>Chytridiomycota incertae sedis</taxon>
        <taxon>Chytridiomycetes</taxon>
        <taxon>Spizellomycetales</taxon>
        <taxon>Spizellomycetaceae</taxon>
        <taxon>Spizellomyces</taxon>
    </lineage>
</organism>
<evidence type="ECO:0000256" key="9">
    <source>
        <dbReference type="ARBA" id="ARBA00023098"/>
    </source>
</evidence>
<gene>
    <name evidence="14" type="ORF">SPPG_02218</name>
</gene>
<dbReference type="Gene3D" id="3.90.79.10">
    <property type="entry name" value="Nucleoside Triphosphate Pyrophosphohydrolase"/>
    <property type="match status" value="1"/>
</dbReference>
<sequence>MHWRPSSLIPVLTRTFTCKAPQSSRRSSTRLKFWYQNRTIPNSFPPILRTFSASSQMMGVDWASYDREQVRLMGEMCIVVDENDKALKGDSKENCHLMRNINEGLLHRAFSVFIFNKEGKLLLQQRADEKITFPGYFTNTCCSHPLMTPEETEEEGQLGARRAAQRKLEHELGIPPEQVPLDKLEFLTRIHYLAPSDGLWGEHEIDYIFIFKGEVDCKPNPNEVKSIKYVSKEELQEIFETAEEKGILLTPWFRLIVEKFLYTWWDNLGTLKKFKDTENIHRLLPN</sequence>
<dbReference type="FunFam" id="3.90.79.10:FF:000012">
    <property type="entry name" value="Isopentenyl-diphosphate Delta-isomerase 1"/>
    <property type="match status" value="1"/>
</dbReference>
<dbReference type="PANTHER" id="PTHR10885">
    <property type="entry name" value="ISOPENTENYL-DIPHOSPHATE DELTA-ISOMERASE"/>
    <property type="match status" value="1"/>
</dbReference>
<evidence type="ECO:0000256" key="3">
    <source>
        <dbReference type="ARBA" id="ARBA00007579"/>
    </source>
</evidence>
<evidence type="ECO:0000256" key="5">
    <source>
        <dbReference type="ARBA" id="ARBA00022516"/>
    </source>
</evidence>
<dbReference type="Pfam" id="PF00293">
    <property type="entry name" value="NUDIX"/>
    <property type="match status" value="1"/>
</dbReference>
<keyword evidence="15" id="KW-1185">Reference proteome</keyword>
<keyword evidence="6" id="KW-0479">Metal-binding</keyword>
<evidence type="ECO:0000256" key="4">
    <source>
        <dbReference type="ARBA" id="ARBA00012057"/>
    </source>
</evidence>
<evidence type="ECO:0000256" key="10">
    <source>
        <dbReference type="ARBA" id="ARBA00023229"/>
    </source>
</evidence>
<proteinExistence type="inferred from homology"/>
<dbReference type="InterPro" id="IPR015797">
    <property type="entry name" value="NUDIX_hydrolase-like_dom_sf"/>
</dbReference>
<dbReference type="SUPFAM" id="SSF55811">
    <property type="entry name" value="Nudix"/>
    <property type="match status" value="1"/>
</dbReference>
<dbReference type="InterPro" id="IPR011876">
    <property type="entry name" value="IsopentenylPP_isomerase_typ1"/>
</dbReference>
<evidence type="ECO:0000259" key="13">
    <source>
        <dbReference type="PROSITE" id="PS51462"/>
    </source>
</evidence>
<dbReference type="GO" id="GO:0050992">
    <property type="term" value="P:dimethylallyl diphosphate biosynthetic process"/>
    <property type="evidence" value="ECO:0007669"/>
    <property type="project" value="UniProtKB-UniPathway"/>
</dbReference>
<name>A0A0L0HP28_SPIPD</name>
<comment type="catalytic activity">
    <reaction evidence="12">
        <text>isopentenyl diphosphate = dimethylallyl diphosphate</text>
        <dbReference type="Rhea" id="RHEA:23284"/>
        <dbReference type="ChEBI" id="CHEBI:57623"/>
        <dbReference type="ChEBI" id="CHEBI:128769"/>
        <dbReference type="EC" id="5.3.3.2"/>
    </reaction>
    <physiologicalReaction direction="left-to-right" evidence="12">
        <dbReference type="Rhea" id="RHEA:23285"/>
    </physiologicalReaction>
</comment>
<dbReference type="GO" id="GO:0005737">
    <property type="term" value="C:cytoplasm"/>
    <property type="evidence" value="ECO:0007669"/>
    <property type="project" value="TreeGrafter"/>
</dbReference>
<dbReference type="PANTHER" id="PTHR10885:SF0">
    <property type="entry name" value="ISOPENTENYL-DIPHOSPHATE DELTA-ISOMERASE"/>
    <property type="match status" value="1"/>
</dbReference>
<dbReference type="PROSITE" id="PS51462">
    <property type="entry name" value="NUDIX"/>
    <property type="match status" value="1"/>
</dbReference>
<dbReference type="VEuPathDB" id="FungiDB:SPPG_02218"/>
<dbReference type="STRING" id="645134.A0A0L0HP28"/>
<dbReference type="InParanoid" id="A0A0L0HP28"/>
<dbReference type="CDD" id="cd02885">
    <property type="entry name" value="NUDIX_IPP_Isomerase"/>
    <property type="match status" value="1"/>
</dbReference>
<dbReference type="GO" id="GO:0046872">
    <property type="term" value="F:metal ion binding"/>
    <property type="evidence" value="ECO:0007669"/>
    <property type="project" value="UniProtKB-KW"/>
</dbReference>
<evidence type="ECO:0000256" key="8">
    <source>
        <dbReference type="ARBA" id="ARBA00022955"/>
    </source>
</evidence>
<evidence type="ECO:0000256" key="11">
    <source>
        <dbReference type="ARBA" id="ARBA00023235"/>
    </source>
</evidence>
<dbReference type="EMBL" id="KQ257452">
    <property type="protein sequence ID" value="KND03156.1"/>
    <property type="molecule type" value="Genomic_DNA"/>
</dbReference>
<dbReference type="GeneID" id="27685821"/>
<protein>
    <recommendedName>
        <fullName evidence="4">isopentenyl-diphosphate Delta-isomerase</fullName>
        <ecNumber evidence="4">5.3.3.2</ecNumber>
    </recommendedName>
</protein>
<feature type="domain" description="Nudix hydrolase" evidence="13">
    <location>
        <begin position="105"/>
        <end position="255"/>
    </location>
</feature>
<dbReference type="eggNOG" id="KOG0142">
    <property type="taxonomic scope" value="Eukaryota"/>
</dbReference>
<dbReference type="GO" id="GO:0006694">
    <property type="term" value="P:steroid biosynthetic process"/>
    <property type="evidence" value="ECO:0007669"/>
    <property type="project" value="UniProtKB-KW"/>
</dbReference>
<dbReference type="UniPathway" id="UPA00059">
    <property type="reaction ID" value="UER00104"/>
</dbReference>
<evidence type="ECO:0000256" key="6">
    <source>
        <dbReference type="ARBA" id="ARBA00022723"/>
    </source>
</evidence>
<evidence type="ECO:0000313" key="14">
    <source>
        <dbReference type="EMBL" id="KND03156.1"/>
    </source>
</evidence>
<dbReference type="GO" id="GO:0004452">
    <property type="term" value="F:isopentenyl-diphosphate delta-isomerase activity"/>
    <property type="evidence" value="ECO:0007669"/>
    <property type="project" value="UniProtKB-EC"/>
</dbReference>
<keyword evidence="9" id="KW-0443">Lipid metabolism</keyword>
<reference evidence="14 15" key="1">
    <citation type="submission" date="2009-08" db="EMBL/GenBank/DDBJ databases">
        <title>The Genome Sequence of Spizellomyces punctatus strain DAOM BR117.</title>
        <authorList>
            <consortium name="The Broad Institute Genome Sequencing Platform"/>
            <person name="Russ C."/>
            <person name="Cuomo C."/>
            <person name="Shea T."/>
            <person name="Young S.K."/>
            <person name="Zeng Q."/>
            <person name="Koehrsen M."/>
            <person name="Haas B."/>
            <person name="Borodovsky M."/>
            <person name="Guigo R."/>
            <person name="Alvarado L."/>
            <person name="Berlin A."/>
            <person name="Bochicchio J."/>
            <person name="Borenstein D."/>
            <person name="Chapman S."/>
            <person name="Chen Z."/>
            <person name="Engels R."/>
            <person name="Freedman E."/>
            <person name="Gellesch M."/>
            <person name="Goldberg J."/>
            <person name="Griggs A."/>
            <person name="Gujja S."/>
            <person name="Heiman D."/>
            <person name="Hepburn T."/>
            <person name="Howarth C."/>
            <person name="Jen D."/>
            <person name="Larson L."/>
            <person name="Lewis B."/>
            <person name="Mehta T."/>
            <person name="Park D."/>
            <person name="Pearson M."/>
            <person name="Roberts A."/>
            <person name="Saif S."/>
            <person name="Shenoy N."/>
            <person name="Sisk P."/>
            <person name="Stolte C."/>
            <person name="Sykes S."/>
            <person name="Thomson T."/>
            <person name="Walk T."/>
            <person name="White J."/>
            <person name="Yandava C."/>
            <person name="Burger G."/>
            <person name="Gray M.W."/>
            <person name="Holland P.W.H."/>
            <person name="King N."/>
            <person name="Lang F.B.F."/>
            <person name="Roger A.J."/>
            <person name="Ruiz-Trillo I."/>
            <person name="Lander E."/>
            <person name="Nusbaum C."/>
        </authorList>
    </citation>
    <scope>NUCLEOTIDE SEQUENCE [LARGE SCALE GENOMIC DNA]</scope>
    <source>
        <strain evidence="14 15">DAOM BR117</strain>
    </source>
</reference>
<keyword evidence="11 14" id="KW-0413">Isomerase</keyword>
<evidence type="ECO:0000256" key="2">
    <source>
        <dbReference type="ARBA" id="ARBA00004826"/>
    </source>
</evidence>
<evidence type="ECO:0000256" key="7">
    <source>
        <dbReference type="ARBA" id="ARBA00022842"/>
    </source>
</evidence>
<comment type="cofactor">
    <cofactor evidence="1">
        <name>Mg(2+)</name>
        <dbReference type="ChEBI" id="CHEBI:18420"/>
    </cofactor>
</comment>
<dbReference type="AlphaFoldDB" id="A0A0L0HP28"/>